<evidence type="ECO:0000313" key="3">
    <source>
        <dbReference type="Proteomes" id="UP001595859"/>
    </source>
</evidence>
<sequence>MFPPGPDTRVVELRVHGVLGTRPESLVSAVAAVDVAGDGLGRIVQPADRLLRPAPGPMLRAEGQSIPRVVEGYSWGGMTSGGWSKAAWAVLFPFALANVAHWMLPPIPSGHGLARGLGVACRTLLRLAAVLLTVLLVTQAAVVSLDLLAAQCLAPGSPCLAGTVPDWLRETYLVRPAIGLVPVLLTIYVLHRVSCVAWEVDAGTNPGNPPPTPPNARVELPGTNLVADPDTPTLRALHLVAALATVALLPIGGPFVVPAAPLPAALWTLAVILLVVALVCVLALDDPRGAAPGRSGAWLRGVLGPWTRRTLYVLGGLLVAAAAASRDPLRLTGTEQTVEAVAAALIVVVVVFAVLLVPAALIARREWRARPRELRPWAGGWMAAPVLVVSALLGGGFGAGLGIAVRKLLGTEGMRVPPGYLPVTLLWGAGAVLGVVVALVASPFVLARLRSTDSAQARLLGSPTREWRLAGSFRRHLHHAVLACSGALSAGAAVAIYLRFTGTPDWLMPLSAVGVLALGALAGGLLRAVHNAARAPDAGRRLGVLADLACFWPREAHPIVPPCYAVKVAPEVAARTVAHLAEPGTRVVLIGESHGSLLVTVAVARLLNSLNEPERRRIGIVTVGSQLQWAYTRAFPAVLPFSAMGTLAAELGTRWRSLCRGTDPLGGAVTTWHRQVYEDSLLGMGFRADGTPGPLAAAERSPHGALVLGLDHWLPDPRTAPLPGRRWAPGLQRHGNYAADPEWDRAVAMAAGLDPSEPPALFSLGGDR</sequence>
<gene>
    <name evidence="2" type="ORF">ACFPCV_08410</name>
</gene>
<feature type="transmembrane region" description="Helical" evidence="1">
    <location>
        <begin position="425"/>
        <end position="446"/>
    </location>
</feature>
<keyword evidence="3" id="KW-1185">Reference proteome</keyword>
<feature type="transmembrane region" description="Helical" evidence="1">
    <location>
        <begin position="506"/>
        <end position="526"/>
    </location>
</feature>
<keyword evidence="1" id="KW-1133">Transmembrane helix</keyword>
<feature type="transmembrane region" description="Helical" evidence="1">
    <location>
        <begin position="124"/>
        <end position="145"/>
    </location>
</feature>
<keyword evidence="1" id="KW-0812">Transmembrane</keyword>
<evidence type="ECO:0000313" key="2">
    <source>
        <dbReference type="EMBL" id="MFC4853526.1"/>
    </source>
</evidence>
<protein>
    <recommendedName>
        <fullName evidence="4">Integral membrane protein</fullName>
    </recommendedName>
</protein>
<feature type="transmembrane region" description="Helical" evidence="1">
    <location>
        <begin position="172"/>
        <end position="190"/>
    </location>
</feature>
<organism evidence="2 3">
    <name type="scientific">Actinophytocola glycyrrhizae</name>
    <dbReference type="NCBI Taxonomy" id="2044873"/>
    <lineage>
        <taxon>Bacteria</taxon>
        <taxon>Bacillati</taxon>
        <taxon>Actinomycetota</taxon>
        <taxon>Actinomycetes</taxon>
        <taxon>Pseudonocardiales</taxon>
        <taxon>Pseudonocardiaceae</taxon>
    </lineage>
</organism>
<feature type="transmembrane region" description="Helical" evidence="1">
    <location>
        <begin position="340"/>
        <end position="363"/>
    </location>
</feature>
<reference evidence="3" key="1">
    <citation type="journal article" date="2019" name="Int. J. Syst. Evol. Microbiol.">
        <title>The Global Catalogue of Microorganisms (GCM) 10K type strain sequencing project: providing services to taxonomists for standard genome sequencing and annotation.</title>
        <authorList>
            <consortium name="The Broad Institute Genomics Platform"/>
            <consortium name="The Broad Institute Genome Sequencing Center for Infectious Disease"/>
            <person name="Wu L."/>
            <person name="Ma J."/>
        </authorList>
    </citation>
    <scope>NUCLEOTIDE SEQUENCE [LARGE SCALE GENOMIC DNA]</scope>
    <source>
        <strain evidence="3">ZS-22-S1</strain>
    </source>
</reference>
<dbReference type="RefSeq" id="WP_378055475.1">
    <property type="nucleotide sequence ID" value="NZ_JBHSIS010000003.1"/>
</dbReference>
<name>A0ABV9RYJ8_9PSEU</name>
<proteinExistence type="predicted"/>
<evidence type="ECO:0000256" key="1">
    <source>
        <dbReference type="SAM" id="Phobius"/>
    </source>
</evidence>
<feature type="transmembrane region" description="Helical" evidence="1">
    <location>
        <begin position="306"/>
        <end position="325"/>
    </location>
</feature>
<feature type="transmembrane region" description="Helical" evidence="1">
    <location>
        <begin position="477"/>
        <end position="500"/>
    </location>
</feature>
<feature type="transmembrane region" description="Helical" evidence="1">
    <location>
        <begin position="264"/>
        <end position="285"/>
    </location>
</feature>
<feature type="transmembrane region" description="Helical" evidence="1">
    <location>
        <begin position="384"/>
        <end position="405"/>
    </location>
</feature>
<feature type="transmembrane region" description="Helical" evidence="1">
    <location>
        <begin position="236"/>
        <end position="258"/>
    </location>
</feature>
<evidence type="ECO:0008006" key="4">
    <source>
        <dbReference type="Google" id="ProtNLM"/>
    </source>
</evidence>
<accession>A0ABV9RYJ8</accession>
<dbReference type="Proteomes" id="UP001595859">
    <property type="component" value="Unassembled WGS sequence"/>
</dbReference>
<dbReference type="EMBL" id="JBHSIS010000003">
    <property type="protein sequence ID" value="MFC4853526.1"/>
    <property type="molecule type" value="Genomic_DNA"/>
</dbReference>
<comment type="caution">
    <text evidence="2">The sequence shown here is derived from an EMBL/GenBank/DDBJ whole genome shotgun (WGS) entry which is preliminary data.</text>
</comment>
<keyword evidence="1" id="KW-0472">Membrane</keyword>